<organism evidence="3 4">
    <name type="scientific">Blattamonas nauphoetae</name>
    <dbReference type="NCBI Taxonomy" id="2049346"/>
    <lineage>
        <taxon>Eukaryota</taxon>
        <taxon>Metamonada</taxon>
        <taxon>Preaxostyla</taxon>
        <taxon>Oxymonadida</taxon>
        <taxon>Blattamonas</taxon>
    </lineage>
</organism>
<dbReference type="EMBL" id="JARBJD010000008">
    <property type="protein sequence ID" value="KAK2962989.1"/>
    <property type="molecule type" value="Genomic_DNA"/>
</dbReference>
<dbReference type="InterPro" id="IPR004875">
    <property type="entry name" value="DDE_SF_endonuclease_dom"/>
</dbReference>
<name>A0ABQ9YHC8_9EUKA</name>
<dbReference type="Pfam" id="PF03184">
    <property type="entry name" value="DDE_1"/>
    <property type="match status" value="1"/>
</dbReference>
<proteinExistence type="predicted"/>
<protein>
    <recommendedName>
        <fullName evidence="2">DDE-1 domain-containing protein</fullName>
    </recommendedName>
</protein>
<evidence type="ECO:0000313" key="4">
    <source>
        <dbReference type="Proteomes" id="UP001281761"/>
    </source>
</evidence>
<accession>A0ABQ9YHC8</accession>
<feature type="region of interest" description="Disordered" evidence="1">
    <location>
        <begin position="491"/>
        <end position="514"/>
    </location>
</feature>
<keyword evidence="4" id="KW-1185">Reference proteome</keyword>
<evidence type="ECO:0000313" key="3">
    <source>
        <dbReference type="EMBL" id="KAK2962989.1"/>
    </source>
</evidence>
<evidence type="ECO:0000256" key="1">
    <source>
        <dbReference type="SAM" id="MobiDB-lite"/>
    </source>
</evidence>
<dbReference type="Proteomes" id="UP001281761">
    <property type="component" value="Unassembled WGS sequence"/>
</dbReference>
<gene>
    <name evidence="3" type="ORF">BLNAU_2012</name>
</gene>
<feature type="compositionally biased region" description="Basic and acidic residues" evidence="1">
    <location>
        <begin position="500"/>
        <end position="514"/>
    </location>
</feature>
<sequence>MNGRPVQERGRPPILYEDEKNQLVEEILELNDIGVYPTYHEISLMVKTISDKRESLVHRDVDPPSRSWVSEFVKQEPRLKGSKPTVMAQARIAAQTKSHLRPFYEMLQRLDDPVAYPPALRVNFDETSLLASQAVISFRVGPSTRKEVFVKPINQIFSCTVVFFTCADGRNLRTHLILPDKFNISEIQERDDDGMVIHFSPKGWMTKEVLSEILLKSVKLDILEKKERRHFPPEARSLLLFDGHSSRRNPDVWLELASYGIDAVCLPPNVSAWCQPNDIYVNANFKAELISMDPLPSKTKLAAHLPKWLDKLESKIQRSLTIDSTKASFKDSGVFPVNMDVVCQNWSEGTGSASTILPIRGIRPPTIFGIHPTREPTIFGILPTREPTIFGILPTREPTVFVILSTCPPTIGDPLPVRPSTVFVILSTCPPTIGDPLPVRPSTVFVILSTCPPTIGDPLPVLATPSPSASQPSDGQSDVLISVGIKRKLVFDDESEEENERMQMDKPRKQMRFEDQNDLDDYEYGKEWEMMKLLTANRRKKT</sequence>
<feature type="domain" description="DDE-1" evidence="2">
    <location>
        <begin position="188"/>
        <end position="288"/>
    </location>
</feature>
<reference evidence="3 4" key="1">
    <citation type="journal article" date="2022" name="bioRxiv">
        <title>Genomics of Preaxostyla Flagellates Illuminates Evolutionary Transitions and the Path Towards Mitochondrial Loss.</title>
        <authorList>
            <person name="Novak L.V.F."/>
            <person name="Treitli S.C."/>
            <person name="Pyrih J."/>
            <person name="Halakuc P."/>
            <person name="Pipaliya S.V."/>
            <person name="Vacek V."/>
            <person name="Brzon O."/>
            <person name="Soukal P."/>
            <person name="Eme L."/>
            <person name="Dacks J.B."/>
            <person name="Karnkowska A."/>
            <person name="Elias M."/>
            <person name="Hampl V."/>
        </authorList>
    </citation>
    <scope>NUCLEOTIDE SEQUENCE [LARGE SCALE GENOMIC DNA]</scope>
    <source>
        <strain evidence="3">NAU3</strain>
        <tissue evidence="3">Gut</tissue>
    </source>
</reference>
<evidence type="ECO:0000259" key="2">
    <source>
        <dbReference type="Pfam" id="PF03184"/>
    </source>
</evidence>
<comment type="caution">
    <text evidence="3">The sequence shown here is derived from an EMBL/GenBank/DDBJ whole genome shotgun (WGS) entry which is preliminary data.</text>
</comment>